<dbReference type="GO" id="GO:0016020">
    <property type="term" value="C:membrane"/>
    <property type="evidence" value="ECO:0007669"/>
    <property type="project" value="UniProtKB-SubCell"/>
</dbReference>
<feature type="compositionally biased region" description="Polar residues" evidence="8">
    <location>
        <begin position="86"/>
        <end position="96"/>
    </location>
</feature>
<feature type="transmembrane region" description="Helical" evidence="9">
    <location>
        <begin position="506"/>
        <end position="524"/>
    </location>
</feature>
<feature type="compositionally biased region" description="Basic and acidic residues" evidence="8">
    <location>
        <begin position="423"/>
        <end position="433"/>
    </location>
</feature>
<feature type="transmembrane region" description="Helical" evidence="9">
    <location>
        <begin position="1154"/>
        <end position="1178"/>
    </location>
</feature>
<dbReference type="PROSITE" id="PS50893">
    <property type="entry name" value="ABC_TRANSPORTER_2"/>
    <property type="match status" value="2"/>
</dbReference>
<dbReference type="GO" id="GO:0016887">
    <property type="term" value="F:ATP hydrolysis activity"/>
    <property type="evidence" value="ECO:0007669"/>
    <property type="project" value="InterPro"/>
</dbReference>
<comment type="subcellular location">
    <subcellularLocation>
        <location evidence="1">Membrane</location>
    </subcellularLocation>
</comment>
<feature type="domain" description="ABC transporter" evidence="10">
    <location>
        <begin position="1431"/>
        <end position="1722"/>
    </location>
</feature>
<dbReference type="RefSeq" id="XP_025345845.1">
    <property type="nucleotide sequence ID" value="XM_025493741.1"/>
</dbReference>
<dbReference type="PROSITE" id="PS00211">
    <property type="entry name" value="ABC_TRANSPORTER_1"/>
    <property type="match status" value="2"/>
</dbReference>
<dbReference type="Pfam" id="PF00005">
    <property type="entry name" value="ABC_tran"/>
    <property type="match status" value="2"/>
</dbReference>
<dbReference type="Proteomes" id="UP000245942">
    <property type="component" value="Unassembled WGS sequence"/>
</dbReference>
<dbReference type="CDD" id="cd18604">
    <property type="entry name" value="ABC_6TM_VMR1_D2_like"/>
    <property type="match status" value="1"/>
</dbReference>
<feature type="region of interest" description="Disordered" evidence="8">
    <location>
        <begin position="1549"/>
        <end position="1572"/>
    </location>
</feature>
<feature type="region of interest" description="Disordered" evidence="8">
    <location>
        <begin position="419"/>
        <end position="457"/>
    </location>
</feature>
<dbReference type="Gene3D" id="1.20.1560.10">
    <property type="entry name" value="ABC transporter type 1, transmembrane domain"/>
    <property type="match status" value="2"/>
</dbReference>
<dbReference type="SUPFAM" id="SSF90123">
    <property type="entry name" value="ABC transporter transmembrane region"/>
    <property type="match status" value="2"/>
</dbReference>
<evidence type="ECO:0000259" key="11">
    <source>
        <dbReference type="PROSITE" id="PS50929"/>
    </source>
</evidence>
<evidence type="ECO:0000256" key="2">
    <source>
        <dbReference type="ARBA" id="ARBA00022448"/>
    </source>
</evidence>
<dbReference type="Gene3D" id="3.40.50.300">
    <property type="entry name" value="P-loop containing nucleotide triphosphate hydrolases"/>
    <property type="match status" value="2"/>
</dbReference>
<feature type="transmembrane region" description="Helical" evidence="9">
    <location>
        <begin position="6"/>
        <end position="31"/>
    </location>
</feature>
<dbReference type="CDD" id="cd03250">
    <property type="entry name" value="ABCC_MRP_domain1"/>
    <property type="match status" value="1"/>
</dbReference>
<evidence type="ECO:0008006" key="14">
    <source>
        <dbReference type="Google" id="ProtNLM"/>
    </source>
</evidence>
<proteinExistence type="predicted"/>
<organism evidence="12 13">
    <name type="scientific">Pseudomicrostroma glucosiphilum</name>
    <dbReference type="NCBI Taxonomy" id="1684307"/>
    <lineage>
        <taxon>Eukaryota</taxon>
        <taxon>Fungi</taxon>
        <taxon>Dikarya</taxon>
        <taxon>Basidiomycota</taxon>
        <taxon>Ustilaginomycotina</taxon>
        <taxon>Exobasidiomycetes</taxon>
        <taxon>Microstromatales</taxon>
        <taxon>Microstromatales incertae sedis</taxon>
        <taxon>Pseudomicrostroma</taxon>
    </lineage>
</organism>
<keyword evidence="5" id="KW-0067">ATP-binding</keyword>
<feature type="compositionally biased region" description="Polar residues" evidence="8">
    <location>
        <begin position="434"/>
        <end position="447"/>
    </location>
</feature>
<dbReference type="InterPro" id="IPR017871">
    <property type="entry name" value="ABC_transporter-like_CS"/>
</dbReference>
<dbReference type="STRING" id="1684307.A0A316U6X1"/>
<dbReference type="PANTHER" id="PTHR24223">
    <property type="entry name" value="ATP-BINDING CASSETTE SUB-FAMILY C"/>
    <property type="match status" value="1"/>
</dbReference>
<evidence type="ECO:0000256" key="1">
    <source>
        <dbReference type="ARBA" id="ARBA00004370"/>
    </source>
</evidence>
<keyword evidence="13" id="KW-1185">Reference proteome</keyword>
<keyword evidence="6 9" id="KW-1133">Transmembrane helix</keyword>
<dbReference type="InterPro" id="IPR036640">
    <property type="entry name" value="ABC1_TM_sf"/>
</dbReference>
<dbReference type="InterPro" id="IPR003439">
    <property type="entry name" value="ABC_transporter-like_ATP-bd"/>
</dbReference>
<dbReference type="OrthoDB" id="6500128at2759"/>
<dbReference type="InterPro" id="IPR003593">
    <property type="entry name" value="AAA+_ATPase"/>
</dbReference>
<keyword evidence="2" id="KW-0813">Transport</keyword>
<dbReference type="GO" id="GO:0005524">
    <property type="term" value="F:ATP binding"/>
    <property type="evidence" value="ECO:0007669"/>
    <property type="project" value="UniProtKB-KW"/>
</dbReference>
<keyword evidence="7 9" id="KW-0472">Membrane</keyword>
<accession>A0A316U6X1</accession>
<reference evidence="12 13" key="1">
    <citation type="journal article" date="2018" name="Mol. Biol. Evol.">
        <title>Broad Genomic Sampling Reveals a Smut Pathogenic Ancestry of the Fungal Clade Ustilaginomycotina.</title>
        <authorList>
            <person name="Kijpornyongpan T."/>
            <person name="Mondo S.J."/>
            <person name="Barry K."/>
            <person name="Sandor L."/>
            <person name="Lee J."/>
            <person name="Lipzen A."/>
            <person name="Pangilinan J."/>
            <person name="LaButti K."/>
            <person name="Hainaut M."/>
            <person name="Henrissat B."/>
            <person name="Grigoriev I.V."/>
            <person name="Spatafora J.W."/>
            <person name="Aime M.C."/>
        </authorList>
    </citation>
    <scope>NUCLEOTIDE SEQUENCE [LARGE SCALE GENOMIC DNA]</scope>
    <source>
        <strain evidence="12 13">MCA 4718</strain>
    </source>
</reference>
<gene>
    <name evidence="12" type="ORF">BCV69DRAFT_291227</name>
</gene>
<feature type="compositionally biased region" description="Low complexity" evidence="8">
    <location>
        <begin position="1550"/>
        <end position="1565"/>
    </location>
</feature>
<dbReference type="GO" id="GO:0140359">
    <property type="term" value="F:ABC-type transporter activity"/>
    <property type="evidence" value="ECO:0007669"/>
    <property type="project" value="InterPro"/>
</dbReference>
<feature type="domain" description="ABC transmembrane type-1" evidence="11">
    <location>
        <begin position="1136"/>
        <end position="1393"/>
    </location>
</feature>
<evidence type="ECO:0000256" key="6">
    <source>
        <dbReference type="ARBA" id="ARBA00022989"/>
    </source>
</evidence>
<feature type="transmembrane region" description="Helical" evidence="9">
    <location>
        <begin position="217"/>
        <end position="236"/>
    </location>
</feature>
<feature type="transmembrane region" description="Helical" evidence="9">
    <location>
        <begin position="125"/>
        <end position="146"/>
    </location>
</feature>
<dbReference type="CDD" id="cd03244">
    <property type="entry name" value="ABCC_MRP_domain2"/>
    <property type="match status" value="1"/>
</dbReference>
<feature type="transmembrane region" description="Helical" evidence="9">
    <location>
        <begin position="179"/>
        <end position="197"/>
    </location>
</feature>
<dbReference type="PANTHER" id="PTHR24223:SF415">
    <property type="entry name" value="FI20190P1"/>
    <property type="match status" value="1"/>
</dbReference>
<sequence length="1745" mass="189658">MLELDIYLVCASLLPLVLLISYFITAIVPILSHRKWSHILPSWVAILLTDVISDEDIRGLEEEEHKEEDKRKSQLTPLQRQREDQASQQHAAQNGPATEATPLLVKPGQDQGVRSSRPGHLATRASLAIIAMLQFCGWVAALTYGLQGSQNLRQLSFTAVVVVQLLATVYAVTVPYDLFVLYSVQALGSVLGLHLTWASGGRRLSAIFTQLSGLTQLASFALTMIALTIIVSMPLADPHKDQSVDALGRPSAAEDECTLWEWMTFSWMTPLISVAVQRTLEKGDVWQLSKGCRSSLLLRKFKEFKASSLAWQIIKANKHDVVLDAVLTLVSSFLSYASPFFLKRILDAIETSSSPHPPPNSTPKSTAYLFALLALIAGVLKSQADLQHLFYGRRGSIRIRGQLIASVYEKALRTRDMTGVLGEQKDKSPEDGSKTPSNGKAPTSAPEQKSKDSEATNDASVGRIVSLAAVDAIRIGQQCAGAYMLYSAPIEFVIASLFLYKLLGLSAFAGYLVLIVASPLQSSLTRRMIRISKSLSAARDKRLSSLNELISNLKFVKYYAFEEEMRRRVLDLREVELAWLKKRQINSAIIMALWTLTPAGVTTVSFACYVLIAKKDLDVPTAFTSIALFGLLKAPLNTLPVQINELLNAKVSSDRIAEFLDADEVPENVLCLDGGEGLSTGSTPPFGCENATFGWPEAPVSLLSAAPGAQPSIKARGAASLKKVMSRMFKRPVDEGGEGPTASSPLLGHDQDHSVDGTDTPESVAHAAAPFQLSDITFLPPSGRLSLVIGQTGSGKSALLTALLGEMKLLEGTSHLHKSNQINPSTGFSSTIAYCAQSPWLQHASIRSNILFGSPFELSRYNAVLDCCALRPDLEILGGDSTEIGEKGVSLSGGQQARVALARAVYSRAATVLLDDPLSAVDAHTASHLVRACLSGSLMKGRTVVLVTHHSELVLGEKAAQWVVKLAEGRIVAQGTPEELQSSGNLERDIHQETPDEDDKVETIENTAEQQAAEELRGEESTARKLVQEEHRAKGGVKREVYKLYLDGVGWGIAALVILSLIAYKGTDLAEKGWLAVWGASSSMRDKAGADFTSSFFNGSISPPFSHDYVWAANAFTSPMLLVHPEVAVTANLNDGGVMSSSLLPPAHESPLPYIFIFFGIQLLAAGTIIASALLTYYGSLRASRALFARMLTSTMGATARWLDTTPTGRIVNKFSRDIEVLDSNISNSLRYFISFVIAGIISVVTVVVVLPSFIIPTAILGAANYYVARGYIRAARDLRRLESVSRSPIFSAFSELLQGISTVRAFGSEKRMLRECTERIDLANSFFLYFWMTNRWLLFRLDLLGALAVFLATCAALRGSIAAGIAGLALTQAQGVIQAMYWLSRFYTNLEQDANSIERIREALDDVPQEPPAIIEGNRPPADWPNKGRVEVKDLVLRYAPDLPPVLHGIDFTIQPGEKVGIVGRTGSGKSTTALAFFRFVDFDKGSIHIDGVDISSIGLYDLRSKITIIPQNSVLFSGTIRNNLDPFDEHTDEECVAALEAVNIRTTPVPSAQPSRSASRATSIKGGVQGSSRKLLRPFSAINADASVENSDNDEEQERPSALNESQTYVTLDTRVSEQGGNFSQGQRQLLAMARALLRRSQVILMDEASSAVDFATDNLIQSTIRNGFASATVITIAHRLHTVAYADKVLVLSDGRVEEFDSPKRLLEDTKGAFYSMCEKSGDFAGLKAAVDEAERGREQKK</sequence>
<keyword evidence="4" id="KW-0547">Nucleotide-binding</keyword>
<feature type="domain" description="ABC transporter" evidence="10">
    <location>
        <begin position="755"/>
        <end position="993"/>
    </location>
</feature>
<feature type="region of interest" description="Disordered" evidence="8">
    <location>
        <begin position="731"/>
        <end position="761"/>
    </location>
</feature>
<evidence type="ECO:0000259" key="10">
    <source>
        <dbReference type="PROSITE" id="PS50893"/>
    </source>
</evidence>
<evidence type="ECO:0000256" key="5">
    <source>
        <dbReference type="ARBA" id="ARBA00022840"/>
    </source>
</evidence>
<protein>
    <recommendedName>
        <fullName evidence="14">P-loop containing nucleoside triphosphate hydrolase protein</fullName>
    </recommendedName>
</protein>
<name>A0A316U6X1_9BASI</name>
<dbReference type="GeneID" id="37015475"/>
<feature type="transmembrane region" description="Helical" evidence="9">
    <location>
        <begin position="1230"/>
        <end position="1248"/>
    </location>
</feature>
<dbReference type="InterPro" id="IPR050173">
    <property type="entry name" value="ABC_transporter_C-like"/>
</dbReference>
<keyword evidence="3 9" id="KW-0812">Transmembrane</keyword>
<dbReference type="EMBL" id="KZ819335">
    <property type="protein sequence ID" value="PWN18685.1"/>
    <property type="molecule type" value="Genomic_DNA"/>
</dbReference>
<dbReference type="SMART" id="SM00382">
    <property type="entry name" value="AAA"/>
    <property type="match status" value="2"/>
</dbReference>
<evidence type="ECO:0000256" key="3">
    <source>
        <dbReference type="ARBA" id="ARBA00022692"/>
    </source>
</evidence>
<dbReference type="PROSITE" id="PS50929">
    <property type="entry name" value="ABC_TM1F"/>
    <property type="match status" value="2"/>
</dbReference>
<feature type="region of interest" description="Disordered" evidence="8">
    <location>
        <begin position="1588"/>
        <end position="1607"/>
    </location>
</feature>
<feature type="domain" description="ABC transmembrane type-1" evidence="11">
    <location>
        <begin position="322"/>
        <end position="648"/>
    </location>
</feature>
<evidence type="ECO:0000313" key="13">
    <source>
        <dbReference type="Proteomes" id="UP000245942"/>
    </source>
</evidence>
<dbReference type="InterPro" id="IPR027417">
    <property type="entry name" value="P-loop_NTPase"/>
</dbReference>
<dbReference type="Pfam" id="PF00664">
    <property type="entry name" value="ABC_membrane"/>
    <property type="match status" value="2"/>
</dbReference>
<dbReference type="CDD" id="cd18596">
    <property type="entry name" value="ABC_6TM_VMR1_D1_like"/>
    <property type="match status" value="1"/>
</dbReference>
<dbReference type="InterPro" id="IPR011527">
    <property type="entry name" value="ABC1_TM_dom"/>
</dbReference>
<dbReference type="SUPFAM" id="SSF52540">
    <property type="entry name" value="P-loop containing nucleoside triphosphate hydrolases"/>
    <property type="match status" value="2"/>
</dbReference>
<feature type="region of interest" description="Disordered" evidence="8">
    <location>
        <begin position="60"/>
        <end position="117"/>
    </location>
</feature>
<evidence type="ECO:0000256" key="9">
    <source>
        <dbReference type="SAM" id="Phobius"/>
    </source>
</evidence>
<feature type="transmembrane region" description="Helical" evidence="9">
    <location>
        <begin position="588"/>
        <end position="613"/>
    </location>
</feature>
<evidence type="ECO:0000256" key="8">
    <source>
        <dbReference type="SAM" id="MobiDB-lite"/>
    </source>
</evidence>
<evidence type="ECO:0000256" key="4">
    <source>
        <dbReference type="ARBA" id="ARBA00022741"/>
    </source>
</evidence>
<feature type="region of interest" description="Disordered" evidence="8">
    <location>
        <begin position="977"/>
        <end position="1000"/>
    </location>
</feature>
<feature type="transmembrane region" description="Helical" evidence="9">
    <location>
        <begin position="152"/>
        <end position="172"/>
    </location>
</feature>
<evidence type="ECO:0000256" key="7">
    <source>
        <dbReference type="ARBA" id="ARBA00023136"/>
    </source>
</evidence>
<evidence type="ECO:0000313" key="12">
    <source>
        <dbReference type="EMBL" id="PWN18685.1"/>
    </source>
</evidence>